<feature type="signal peptide" evidence="5">
    <location>
        <begin position="1"/>
        <end position="20"/>
    </location>
</feature>
<dbReference type="GO" id="GO:0006865">
    <property type="term" value="P:amino acid transport"/>
    <property type="evidence" value="ECO:0007669"/>
    <property type="project" value="UniProtKB-KW"/>
</dbReference>
<organism evidence="7 8">
    <name type="scientific">Intrasporangium calvum (strain ATCC 23552 / DSM 43043 / JCM 3097 / NBRC 12989 / NCIMB 10167 / NRRL B-3866 / 7 KIP)</name>
    <dbReference type="NCBI Taxonomy" id="710696"/>
    <lineage>
        <taxon>Bacteria</taxon>
        <taxon>Bacillati</taxon>
        <taxon>Actinomycetota</taxon>
        <taxon>Actinomycetes</taxon>
        <taxon>Micrococcales</taxon>
        <taxon>Intrasporangiaceae</taxon>
        <taxon>Intrasporangium</taxon>
    </lineage>
</organism>
<keyword evidence="2" id="KW-0813">Transport</keyword>
<evidence type="ECO:0000256" key="5">
    <source>
        <dbReference type="SAM" id="SignalP"/>
    </source>
</evidence>
<dbReference type="EMBL" id="CP002343">
    <property type="protein sequence ID" value="ADU49633.1"/>
    <property type="molecule type" value="Genomic_DNA"/>
</dbReference>
<dbReference type="PANTHER" id="PTHR30483:SF6">
    <property type="entry name" value="PERIPLASMIC BINDING PROTEIN OF ABC TRANSPORTER FOR NATURAL AMINO ACIDS"/>
    <property type="match status" value="1"/>
</dbReference>
<dbReference type="PRINTS" id="PR00337">
    <property type="entry name" value="LEUILEVALBP"/>
</dbReference>
<keyword evidence="7" id="KW-0675">Receptor</keyword>
<dbReference type="Gene3D" id="3.40.50.2300">
    <property type="match status" value="2"/>
</dbReference>
<dbReference type="InterPro" id="IPR028081">
    <property type="entry name" value="Leu-bd"/>
</dbReference>
<evidence type="ECO:0000313" key="8">
    <source>
        <dbReference type="Proteomes" id="UP000008914"/>
    </source>
</evidence>
<sequence length="394" mass="41222">MGSRSQLKFGAVAITALALAAACGTPAGTSDSESGGEEGPIKLGLVTPLSGGAADYGIAFANGVKLAAQEINDGGGVDVGGTARKLEVVTCDDEFKSDKAVACGRRLASQDKAKVIMTPSSLAAFPMMGFNEQTGFLLMATSQSPDFTKKGNKLAVRFINNTDLTMDPFVGLLMQYGKQKSIGTRAAVMEVNTELGQSWVANFSKAWQSNGGEVTGKASYDANGTDFFAQISTLLATKPDVIVLTTVCQPSATVIKQARELGFKGTFINSAACSGEELVSVLKDQADGVILESSTWAFGEPGVKQFQEAYKAAFQMDPQFISGVGYEGTRWLADSIKAAKTADDVSALRGSMAAGLKGLEPNLFDMKDLTETGDVDFPMYVGYVEGGAVKGFKG</sequence>
<dbReference type="KEGG" id="ica:Intca_3148"/>
<evidence type="ECO:0000256" key="4">
    <source>
        <dbReference type="ARBA" id="ARBA00022970"/>
    </source>
</evidence>
<dbReference type="AlphaFoldDB" id="E6SCM9"/>
<gene>
    <name evidence="7" type="ordered locus">Intca_3148</name>
</gene>
<feature type="domain" description="Leucine-binding protein" evidence="6">
    <location>
        <begin position="40"/>
        <end position="387"/>
    </location>
</feature>
<dbReference type="Proteomes" id="UP000008914">
    <property type="component" value="Chromosome"/>
</dbReference>
<evidence type="ECO:0000256" key="2">
    <source>
        <dbReference type="ARBA" id="ARBA00022448"/>
    </source>
</evidence>
<dbReference type="InterPro" id="IPR051010">
    <property type="entry name" value="BCAA_transport"/>
</dbReference>
<dbReference type="PANTHER" id="PTHR30483">
    <property type="entry name" value="LEUCINE-SPECIFIC-BINDING PROTEIN"/>
    <property type="match status" value="1"/>
</dbReference>
<evidence type="ECO:0000256" key="1">
    <source>
        <dbReference type="ARBA" id="ARBA00010062"/>
    </source>
</evidence>
<dbReference type="InterPro" id="IPR000709">
    <property type="entry name" value="Leu_Ile_Val-bd"/>
</dbReference>
<dbReference type="HOGENOM" id="CLU_027128_6_2_11"/>
<keyword evidence="3 5" id="KW-0732">Signal</keyword>
<evidence type="ECO:0000256" key="3">
    <source>
        <dbReference type="ARBA" id="ARBA00022729"/>
    </source>
</evidence>
<feature type="chain" id="PRO_5039113517" evidence="5">
    <location>
        <begin position="21"/>
        <end position="394"/>
    </location>
</feature>
<dbReference type="STRING" id="710696.Intca_3148"/>
<dbReference type="eggNOG" id="COG0683">
    <property type="taxonomic scope" value="Bacteria"/>
</dbReference>
<comment type="similarity">
    <text evidence="1">Belongs to the leucine-binding protein family.</text>
</comment>
<proteinExistence type="inferred from homology"/>
<evidence type="ECO:0000259" key="6">
    <source>
        <dbReference type="Pfam" id="PF13458"/>
    </source>
</evidence>
<dbReference type="SUPFAM" id="SSF53822">
    <property type="entry name" value="Periplasmic binding protein-like I"/>
    <property type="match status" value="1"/>
</dbReference>
<dbReference type="InterPro" id="IPR028082">
    <property type="entry name" value="Peripla_BP_I"/>
</dbReference>
<protein>
    <submittedName>
        <fullName evidence="7">Extracellular ligand-binding receptor</fullName>
    </submittedName>
</protein>
<dbReference type="CDD" id="cd06336">
    <property type="entry name" value="PBP1_ABC_ligand_binding-like"/>
    <property type="match status" value="1"/>
</dbReference>
<dbReference type="PROSITE" id="PS51257">
    <property type="entry name" value="PROKAR_LIPOPROTEIN"/>
    <property type="match status" value="1"/>
</dbReference>
<dbReference type="Pfam" id="PF13458">
    <property type="entry name" value="Peripla_BP_6"/>
    <property type="match status" value="1"/>
</dbReference>
<accession>E6SCM9</accession>
<evidence type="ECO:0000313" key="7">
    <source>
        <dbReference type="EMBL" id="ADU49633.1"/>
    </source>
</evidence>
<reference evidence="7 8" key="1">
    <citation type="journal article" date="2010" name="Stand. Genomic Sci.">
        <title>Complete genome sequence of Intrasporangium calvum type strain (7 KIP).</title>
        <authorList>
            <person name="Del Rio T.G."/>
            <person name="Chertkov O."/>
            <person name="Yasawong M."/>
            <person name="Lucas S."/>
            <person name="Deshpande S."/>
            <person name="Cheng J.F."/>
            <person name="Detter C."/>
            <person name="Tapia R."/>
            <person name="Han C."/>
            <person name="Goodwin L."/>
            <person name="Pitluck S."/>
            <person name="Liolios K."/>
            <person name="Ivanova N."/>
            <person name="Mavromatis K."/>
            <person name="Pati A."/>
            <person name="Chen A."/>
            <person name="Palaniappan K."/>
            <person name="Land M."/>
            <person name="Hauser L."/>
            <person name="Chang Y.J."/>
            <person name="Jeffries C.D."/>
            <person name="Rohde M."/>
            <person name="Pukall R."/>
            <person name="Sikorski J."/>
            <person name="Goker M."/>
            <person name="Woyke T."/>
            <person name="Bristow J."/>
            <person name="Eisen J.A."/>
            <person name="Markowitz V."/>
            <person name="Hugenholtz P."/>
            <person name="Kyrpides N.C."/>
            <person name="Klenk H.P."/>
            <person name="Lapidus A."/>
        </authorList>
    </citation>
    <scope>NUCLEOTIDE SEQUENCE [LARGE SCALE GENOMIC DNA]</scope>
    <source>
        <strain evidence="8">ATCC 23552 / DSM 43043 / JCM 3097 / NBRC 12989 / 7 KIP</strain>
    </source>
</reference>
<name>E6SCM9_INTC7</name>
<keyword evidence="4" id="KW-0029">Amino-acid transport</keyword>
<keyword evidence="8" id="KW-1185">Reference proteome</keyword>